<evidence type="ECO:0000313" key="2">
    <source>
        <dbReference type="EMBL" id="SFE36495.1"/>
    </source>
</evidence>
<feature type="region of interest" description="Disordered" evidence="1">
    <location>
        <begin position="14"/>
        <end position="43"/>
    </location>
</feature>
<dbReference type="EMBL" id="FONN01000002">
    <property type="protein sequence ID" value="SFE36495.1"/>
    <property type="molecule type" value="Genomic_DNA"/>
</dbReference>
<protein>
    <submittedName>
        <fullName evidence="2">Uncharacterized protein</fullName>
    </submittedName>
</protein>
<evidence type="ECO:0000256" key="1">
    <source>
        <dbReference type="SAM" id="MobiDB-lite"/>
    </source>
</evidence>
<dbReference type="Proteomes" id="UP000183410">
    <property type="component" value="Unassembled WGS sequence"/>
</dbReference>
<organism evidence="2 3">
    <name type="scientific">Paenibacillus algorifonticola</name>
    <dbReference type="NCBI Taxonomy" id="684063"/>
    <lineage>
        <taxon>Bacteria</taxon>
        <taxon>Bacillati</taxon>
        <taxon>Bacillota</taxon>
        <taxon>Bacilli</taxon>
        <taxon>Bacillales</taxon>
        <taxon>Paenibacillaceae</taxon>
        <taxon>Paenibacillus</taxon>
    </lineage>
</organism>
<reference evidence="3" key="1">
    <citation type="submission" date="2016-10" db="EMBL/GenBank/DDBJ databases">
        <authorList>
            <person name="Varghese N."/>
            <person name="Submissions S."/>
        </authorList>
    </citation>
    <scope>NUCLEOTIDE SEQUENCE [LARGE SCALE GENOMIC DNA]</scope>
    <source>
        <strain evidence="3">CGMCC 1.10223</strain>
    </source>
</reference>
<gene>
    <name evidence="2" type="ORF">SAMN04487969_102156</name>
</gene>
<evidence type="ECO:0000313" key="3">
    <source>
        <dbReference type="Proteomes" id="UP000183410"/>
    </source>
</evidence>
<proteinExistence type="predicted"/>
<name>A0A1I1ZXW1_9BACL</name>
<dbReference type="AlphaFoldDB" id="A0A1I1ZXW1"/>
<keyword evidence="3" id="KW-1185">Reference proteome</keyword>
<accession>A0A1I1ZXW1</accession>
<sequence>MDLSADVYIDVQGQRDEAEPGSSLCCRSQEKKGRNNLWMGKKH</sequence>